<dbReference type="EMBL" id="JARJLG010000002">
    <property type="protein sequence ID" value="KAJ7783584.1"/>
    <property type="molecule type" value="Genomic_DNA"/>
</dbReference>
<reference evidence="2" key="1">
    <citation type="submission" date="2023-03" db="EMBL/GenBank/DDBJ databases">
        <title>Massive genome expansion in bonnet fungi (Mycena s.s.) driven by repeated elements and novel gene families across ecological guilds.</title>
        <authorList>
            <consortium name="Lawrence Berkeley National Laboratory"/>
            <person name="Harder C.B."/>
            <person name="Miyauchi S."/>
            <person name="Viragh M."/>
            <person name="Kuo A."/>
            <person name="Thoen E."/>
            <person name="Andreopoulos B."/>
            <person name="Lu D."/>
            <person name="Skrede I."/>
            <person name="Drula E."/>
            <person name="Henrissat B."/>
            <person name="Morin E."/>
            <person name="Kohler A."/>
            <person name="Barry K."/>
            <person name="LaButti K."/>
            <person name="Morin E."/>
            <person name="Salamov A."/>
            <person name="Lipzen A."/>
            <person name="Mereny Z."/>
            <person name="Hegedus B."/>
            <person name="Baldrian P."/>
            <person name="Stursova M."/>
            <person name="Weitz H."/>
            <person name="Taylor A."/>
            <person name="Grigoriev I.V."/>
            <person name="Nagy L.G."/>
            <person name="Martin F."/>
            <person name="Kauserud H."/>
        </authorList>
    </citation>
    <scope>NUCLEOTIDE SEQUENCE</scope>
    <source>
        <strain evidence="2">CBHHK188m</strain>
    </source>
</reference>
<evidence type="ECO:0000259" key="1">
    <source>
        <dbReference type="Pfam" id="PF20149"/>
    </source>
</evidence>
<dbReference type="InterPro" id="IPR045341">
    <property type="entry name" value="DUF6532"/>
</dbReference>
<name>A0AAD7KDR1_9AGAR</name>
<comment type="caution">
    <text evidence="2">The sequence shown here is derived from an EMBL/GenBank/DDBJ whole genome shotgun (WGS) entry which is preliminary data.</text>
</comment>
<gene>
    <name evidence="2" type="ORF">DFH07DRAFT_948597</name>
</gene>
<keyword evidence="3" id="KW-1185">Reference proteome</keyword>
<dbReference type="Pfam" id="PF20149">
    <property type="entry name" value="DUF6532"/>
    <property type="match status" value="1"/>
</dbReference>
<accession>A0AAD7KDR1</accession>
<protein>
    <recommendedName>
        <fullName evidence="1">DUF6532 domain-containing protein</fullName>
    </recommendedName>
</protein>
<evidence type="ECO:0000313" key="3">
    <source>
        <dbReference type="Proteomes" id="UP001215280"/>
    </source>
</evidence>
<evidence type="ECO:0000313" key="2">
    <source>
        <dbReference type="EMBL" id="KAJ7783584.1"/>
    </source>
</evidence>
<feature type="domain" description="DUF6532" evidence="1">
    <location>
        <begin position="16"/>
        <end position="172"/>
    </location>
</feature>
<dbReference type="Proteomes" id="UP001215280">
    <property type="component" value="Unassembled WGS sequence"/>
</dbReference>
<sequence length="268" mass="29396">MHDYTGTQLRAVSPQKGIWQIRARAPNAYLAFKQAANLLVVAAYGFVSLQNLANYTPKNIADTIKANQVLFEGIEHNYFYLDPFDIGIPDSMYRAPILQGVFHMACFRMDSNRHGHYFTGMDKIPLPALALVVRGVKCAIDEWQIGRHITKSFKADLYAKTYNDTLEHLEGWVSYSAKDLASQFMKEMLCVAHDTSEIAQPTDNVEEPPSTFSSNAYAANQPSPLLAVPPELSVVPAKSSAEPGGLSTEPVASVVSSNTLTVPSAIAE</sequence>
<dbReference type="AlphaFoldDB" id="A0AAD7KDR1"/>
<proteinExistence type="predicted"/>
<organism evidence="2 3">
    <name type="scientific">Mycena maculata</name>
    <dbReference type="NCBI Taxonomy" id="230809"/>
    <lineage>
        <taxon>Eukaryota</taxon>
        <taxon>Fungi</taxon>
        <taxon>Dikarya</taxon>
        <taxon>Basidiomycota</taxon>
        <taxon>Agaricomycotina</taxon>
        <taxon>Agaricomycetes</taxon>
        <taxon>Agaricomycetidae</taxon>
        <taxon>Agaricales</taxon>
        <taxon>Marasmiineae</taxon>
        <taxon>Mycenaceae</taxon>
        <taxon>Mycena</taxon>
    </lineage>
</organism>